<proteinExistence type="predicted"/>
<dbReference type="EnsemblPlants" id="HORVU.MOREX.r3.4HG0416380.1">
    <property type="protein sequence ID" value="HORVU.MOREX.r3.4HG0416380.1.CDS1"/>
    <property type="gene ID" value="HORVU.MOREX.r3.4HG0416380"/>
</dbReference>
<feature type="domain" description="Reverse transcriptase zinc-binding" evidence="1">
    <location>
        <begin position="28"/>
        <end position="111"/>
    </location>
</feature>
<accession>A0A8I7B7U6</accession>
<dbReference type="AlphaFoldDB" id="A0A8I7B7U6"/>
<evidence type="ECO:0000313" key="2">
    <source>
        <dbReference type="EnsemblPlants" id="HORVU.MOREX.r3.4HG0416380.1.CDS1"/>
    </source>
</evidence>
<dbReference type="Proteomes" id="UP000011116">
    <property type="component" value="Chromosome 4H"/>
</dbReference>
<keyword evidence="3" id="KW-1185">Reference proteome</keyword>
<evidence type="ECO:0000313" key="3">
    <source>
        <dbReference type="Proteomes" id="UP000011116"/>
    </source>
</evidence>
<reference evidence="3" key="1">
    <citation type="journal article" date="2012" name="Nature">
        <title>A physical, genetic and functional sequence assembly of the barley genome.</title>
        <authorList>
            <consortium name="The International Barley Genome Sequencing Consortium"/>
            <person name="Mayer K.F."/>
            <person name="Waugh R."/>
            <person name="Brown J.W."/>
            <person name="Schulman A."/>
            <person name="Langridge P."/>
            <person name="Platzer M."/>
            <person name="Fincher G.B."/>
            <person name="Muehlbauer G.J."/>
            <person name="Sato K."/>
            <person name="Close T.J."/>
            <person name="Wise R.P."/>
            <person name="Stein N."/>
        </authorList>
    </citation>
    <scope>NUCLEOTIDE SEQUENCE [LARGE SCALE GENOMIC DNA]</scope>
    <source>
        <strain evidence="3">cv. Morex</strain>
    </source>
</reference>
<name>A0A8I7B7U6_HORVV</name>
<sequence length="216" mass="25355">MLINHIKNYPLSDSLNTPVWDLESKGIYSVKSFYNCINFGGMVSPFGDSLWKTLCPQKIHVFLWLCLYNKSLTRNNVAKRKTIEDKSCLFCSEDESIQHLFFECVNSNLIWDIISDFFKICRISCISEVASFWKVNKRKPVLNLVIAASLWSIWKLRNEFCFQGCKWKSLDCNIVKLRGILLRWEVLCGAAQQTELKQFIRLLDKRRGEILRIAWR</sequence>
<organism evidence="2 3">
    <name type="scientific">Hordeum vulgare subsp. vulgare</name>
    <name type="common">Domesticated barley</name>
    <dbReference type="NCBI Taxonomy" id="112509"/>
    <lineage>
        <taxon>Eukaryota</taxon>
        <taxon>Viridiplantae</taxon>
        <taxon>Streptophyta</taxon>
        <taxon>Embryophyta</taxon>
        <taxon>Tracheophyta</taxon>
        <taxon>Spermatophyta</taxon>
        <taxon>Magnoliopsida</taxon>
        <taxon>Liliopsida</taxon>
        <taxon>Poales</taxon>
        <taxon>Poaceae</taxon>
        <taxon>BOP clade</taxon>
        <taxon>Pooideae</taxon>
        <taxon>Triticodae</taxon>
        <taxon>Triticeae</taxon>
        <taxon>Hordeinae</taxon>
        <taxon>Hordeum</taxon>
    </lineage>
</organism>
<evidence type="ECO:0000259" key="1">
    <source>
        <dbReference type="Pfam" id="PF13966"/>
    </source>
</evidence>
<protein>
    <recommendedName>
        <fullName evidence="1">Reverse transcriptase zinc-binding domain-containing protein</fullName>
    </recommendedName>
</protein>
<reference evidence="2" key="3">
    <citation type="submission" date="2022-01" db="UniProtKB">
        <authorList>
            <consortium name="EnsemblPlants"/>
        </authorList>
    </citation>
    <scope>IDENTIFICATION</scope>
    <source>
        <strain evidence="2">subsp. vulgare</strain>
    </source>
</reference>
<reference evidence="2" key="2">
    <citation type="submission" date="2020-10" db="EMBL/GenBank/DDBJ databases">
        <authorList>
            <person name="Scholz U."/>
            <person name="Mascher M."/>
            <person name="Fiebig A."/>
        </authorList>
    </citation>
    <scope>NUCLEOTIDE SEQUENCE [LARGE SCALE GENOMIC DNA]</scope>
    <source>
        <strain evidence="2">cv. Morex</strain>
    </source>
</reference>
<dbReference type="Pfam" id="PF13966">
    <property type="entry name" value="zf-RVT"/>
    <property type="match status" value="1"/>
</dbReference>
<dbReference type="Gramene" id="HORVU.MOREX.r3.4HG0416380.1">
    <property type="protein sequence ID" value="HORVU.MOREX.r3.4HG0416380.1.CDS1"/>
    <property type="gene ID" value="HORVU.MOREX.r3.4HG0416380"/>
</dbReference>
<dbReference type="InterPro" id="IPR026960">
    <property type="entry name" value="RVT-Znf"/>
</dbReference>